<dbReference type="AlphaFoldDB" id="A0A1M5CK36"/>
<gene>
    <name evidence="3" type="ORF">SAMN05444008_10998</name>
</gene>
<proteinExistence type="predicted"/>
<feature type="transmembrane region" description="Helical" evidence="2">
    <location>
        <begin position="80"/>
        <end position="98"/>
    </location>
</feature>
<evidence type="ECO:0000256" key="2">
    <source>
        <dbReference type="SAM" id="Phobius"/>
    </source>
</evidence>
<evidence type="ECO:0000256" key="1">
    <source>
        <dbReference type="SAM" id="MobiDB-lite"/>
    </source>
</evidence>
<organism evidence="3 4">
    <name type="scientific">Cnuella takakiae</name>
    <dbReference type="NCBI Taxonomy" id="1302690"/>
    <lineage>
        <taxon>Bacteria</taxon>
        <taxon>Pseudomonadati</taxon>
        <taxon>Bacteroidota</taxon>
        <taxon>Chitinophagia</taxon>
        <taxon>Chitinophagales</taxon>
        <taxon>Chitinophagaceae</taxon>
        <taxon>Cnuella</taxon>
    </lineage>
</organism>
<feature type="region of interest" description="Disordered" evidence="1">
    <location>
        <begin position="47"/>
        <end position="74"/>
    </location>
</feature>
<dbReference type="EMBL" id="FQUO01000009">
    <property type="protein sequence ID" value="SHF54782.1"/>
    <property type="molecule type" value="Genomic_DNA"/>
</dbReference>
<dbReference type="STRING" id="1302690.BUE76_07990"/>
<protein>
    <submittedName>
        <fullName evidence="3">Uncharacterized protein</fullName>
    </submittedName>
</protein>
<sequence length="111" mass="12155">MSFYLLFSINCQTYQLTYMRISKTWIRLPFTLALVICINLFVANSQTPQTGDQKNDHGGTNNGGNPNNGVNKKVEAPFDGGLTLLLAAGAGLGLKAAYKGKKKDQQNKFLK</sequence>
<dbReference type="NCBIfam" id="NF046080">
    <property type="entry name" value="PID_CTERM"/>
    <property type="match status" value="1"/>
</dbReference>
<dbReference type="InterPro" id="IPR058207">
    <property type="entry name" value="PID_CTERM"/>
</dbReference>
<keyword evidence="2" id="KW-0472">Membrane</keyword>
<dbReference type="Proteomes" id="UP000184368">
    <property type="component" value="Unassembled WGS sequence"/>
</dbReference>
<keyword evidence="2" id="KW-0812">Transmembrane</keyword>
<feature type="transmembrane region" description="Helical" evidence="2">
    <location>
        <begin position="25"/>
        <end position="43"/>
    </location>
</feature>
<keyword evidence="2" id="KW-1133">Transmembrane helix</keyword>
<evidence type="ECO:0000313" key="3">
    <source>
        <dbReference type="EMBL" id="SHF54782.1"/>
    </source>
</evidence>
<keyword evidence="4" id="KW-1185">Reference proteome</keyword>
<evidence type="ECO:0000313" key="4">
    <source>
        <dbReference type="Proteomes" id="UP000184368"/>
    </source>
</evidence>
<accession>A0A1M5CK36</accession>
<reference evidence="3 4" key="1">
    <citation type="submission" date="2016-11" db="EMBL/GenBank/DDBJ databases">
        <authorList>
            <person name="Jaros S."/>
            <person name="Januszkiewicz K."/>
            <person name="Wedrychowicz H."/>
        </authorList>
    </citation>
    <scope>NUCLEOTIDE SEQUENCE [LARGE SCALE GENOMIC DNA]</scope>
    <source>
        <strain evidence="3 4">DSM 26897</strain>
    </source>
</reference>
<name>A0A1M5CK36_9BACT</name>